<keyword evidence="1" id="KW-0732">Signal</keyword>
<name>A0ABW7N7K3_9BACT</name>
<feature type="signal peptide" evidence="1">
    <location>
        <begin position="1"/>
        <end position="20"/>
    </location>
</feature>
<organism evidence="2 3">
    <name type="scientific">Marinoscillum luteum</name>
    <dbReference type="NCBI Taxonomy" id="861051"/>
    <lineage>
        <taxon>Bacteria</taxon>
        <taxon>Pseudomonadati</taxon>
        <taxon>Bacteroidota</taxon>
        <taxon>Cytophagia</taxon>
        <taxon>Cytophagales</taxon>
        <taxon>Reichenbachiellaceae</taxon>
        <taxon>Marinoscillum</taxon>
    </lineage>
</organism>
<keyword evidence="3" id="KW-1185">Reference proteome</keyword>
<comment type="caution">
    <text evidence="2">The sequence shown here is derived from an EMBL/GenBank/DDBJ whole genome shotgun (WGS) entry which is preliminary data.</text>
</comment>
<gene>
    <name evidence="2" type="ORF">ACHKAR_08860</name>
</gene>
<evidence type="ECO:0000313" key="2">
    <source>
        <dbReference type="EMBL" id="MFH6983546.1"/>
    </source>
</evidence>
<dbReference type="EMBL" id="JBIPKE010000015">
    <property type="protein sequence ID" value="MFH6983546.1"/>
    <property type="molecule type" value="Genomic_DNA"/>
</dbReference>
<reference evidence="2 3" key="1">
    <citation type="journal article" date="2013" name="Int. J. Syst. Evol. Microbiol.">
        <title>Marinoscillum luteum sp. nov., isolated from marine sediment.</title>
        <authorList>
            <person name="Cha I.T."/>
            <person name="Park S.J."/>
            <person name="Kim S.J."/>
            <person name="Kim J.G."/>
            <person name="Jung M.Y."/>
            <person name="Shin K.S."/>
            <person name="Kwon K.K."/>
            <person name="Yang S.H."/>
            <person name="Seo Y.S."/>
            <person name="Rhee S.K."/>
        </authorList>
    </citation>
    <scope>NUCLEOTIDE SEQUENCE [LARGE SCALE GENOMIC DNA]</scope>
    <source>
        <strain evidence="2 3">KCTC 23939</strain>
    </source>
</reference>
<evidence type="ECO:0000313" key="3">
    <source>
        <dbReference type="Proteomes" id="UP001610063"/>
    </source>
</evidence>
<evidence type="ECO:0000256" key="1">
    <source>
        <dbReference type="SAM" id="SignalP"/>
    </source>
</evidence>
<feature type="chain" id="PRO_5046913676" description="Porin" evidence="1">
    <location>
        <begin position="21"/>
        <end position="377"/>
    </location>
</feature>
<evidence type="ECO:0008006" key="4">
    <source>
        <dbReference type="Google" id="ProtNLM"/>
    </source>
</evidence>
<proteinExistence type="predicted"/>
<dbReference type="Proteomes" id="UP001610063">
    <property type="component" value="Unassembled WGS sequence"/>
</dbReference>
<sequence>MRRKLLFCWVYLLALQVALAQPRLEFDGQVSAVGSYCPENQFPLFSGGRYIPELGYGVGLDSGKAFDLEASVNIAGSVFFQPFDTGSWNGSINPYRLWARYTGKQFEVRVGLQKIDFGVATMLRPLQWFNQIDPRDPLRLTNGVYGVLGRYYFLNNANIWLWGLYGNEKARGLDASETYAQHPEFGGRVQYPVSRGEIALSYHHRTADARLLMDAPQFAQIPEDRWGVDGKWDVNVGLWFEVSHIRKQKDLGDLTNQTFLNLGADYTFGIGNGLNMVVEHLIAGYDSGLLGFGHRGHITAATMAYPLGFFDQLSALFFYNWAVGDPTFFLNYEHQFKALVGYIMPFYSPRIQKGIQENDLVNSISGPGLRLMLVYNH</sequence>
<protein>
    <recommendedName>
        <fullName evidence="4">Porin</fullName>
    </recommendedName>
</protein>
<dbReference type="RefSeq" id="WP_395417099.1">
    <property type="nucleotide sequence ID" value="NZ_JBIPKE010000015.1"/>
</dbReference>
<accession>A0ABW7N7K3</accession>